<evidence type="ECO:0008006" key="5">
    <source>
        <dbReference type="Google" id="ProtNLM"/>
    </source>
</evidence>
<dbReference type="Gene3D" id="3.40.50.300">
    <property type="entry name" value="P-loop containing nucleotide triphosphate hydrolases"/>
    <property type="match status" value="1"/>
</dbReference>
<dbReference type="GO" id="GO:0047499">
    <property type="term" value="F:calcium-independent phospholipase A2 activity"/>
    <property type="evidence" value="ECO:0007669"/>
    <property type="project" value="TreeGrafter"/>
</dbReference>
<keyword evidence="2" id="KW-0442">Lipid degradation</keyword>
<dbReference type="EMBL" id="CAJNJQ010001153">
    <property type="protein sequence ID" value="CAE7123314.1"/>
    <property type="molecule type" value="Genomic_DNA"/>
</dbReference>
<comment type="caution">
    <text evidence="3">The sequence shown here is derived from an EMBL/GenBank/DDBJ whole genome shotgun (WGS) entry which is preliminary data.</text>
</comment>
<proteinExistence type="predicted"/>
<dbReference type="PANTHER" id="PTHR24185">
    <property type="entry name" value="CALCIUM-INDEPENDENT PHOSPHOLIPASE A2-GAMMA"/>
    <property type="match status" value="1"/>
</dbReference>
<dbReference type="AlphaFoldDB" id="A0A8H3HN70"/>
<dbReference type="PANTHER" id="PTHR24185:SF1">
    <property type="entry name" value="CALCIUM-INDEPENDENT PHOSPHOLIPASE A2-GAMMA"/>
    <property type="match status" value="1"/>
</dbReference>
<dbReference type="GO" id="GO:0016020">
    <property type="term" value="C:membrane"/>
    <property type="evidence" value="ECO:0007669"/>
    <property type="project" value="TreeGrafter"/>
</dbReference>
<gene>
    <name evidence="3" type="ORF">RDB_LOCUS57660</name>
</gene>
<dbReference type="GO" id="GO:0019369">
    <property type="term" value="P:arachidonate metabolic process"/>
    <property type="evidence" value="ECO:0007669"/>
    <property type="project" value="TreeGrafter"/>
</dbReference>
<evidence type="ECO:0000313" key="3">
    <source>
        <dbReference type="EMBL" id="CAE7123314.1"/>
    </source>
</evidence>
<feature type="non-terminal residue" evidence="3">
    <location>
        <position position="1"/>
    </location>
</feature>
<dbReference type="InterPro" id="IPR027417">
    <property type="entry name" value="P-loop_NTPase"/>
</dbReference>
<reference evidence="3" key="1">
    <citation type="submission" date="2021-01" db="EMBL/GenBank/DDBJ databases">
        <authorList>
            <person name="Kaushik A."/>
        </authorList>
    </citation>
    <scope>NUCLEOTIDE SEQUENCE</scope>
    <source>
        <strain evidence="3">AG5</strain>
    </source>
</reference>
<evidence type="ECO:0000313" key="4">
    <source>
        <dbReference type="Proteomes" id="UP000663827"/>
    </source>
</evidence>
<protein>
    <recommendedName>
        <fullName evidence="5">NB-ARC domain-containing protein</fullName>
    </recommendedName>
</protein>
<evidence type="ECO:0000256" key="1">
    <source>
        <dbReference type="ARBA" id="ARBA00022801"/>
    </source>
</evidence>
<evidence type="ECO:0000256" key="2">
    <source>
        <dbReference type="ARBA" id="ARBA00022963"/>
    </source>
</evidence>
<dbReference type="SUPFAM" id="SSF52540">
    <property type="entry name" value="P-loop containing nucleoside triphosphate hydrolases"/>
    <property type="match status" value="1"/>
</dbReference>
<sequence>MAHPDFFKSIDITENSLKYTLVSGELGASNPLAHVLTEVRELYPGRHVSCIMSIGAGHVGTIRIPDSTYHWASLTQGTKIKSMASDSERVAEEMAKRFQGTGVYFRFNVDQGIQDIEADDWEKLSSINAHARAYLIKNEVHRNLDDATKAVQGRRAALAVEYIDGRIQCAPMPILFKSCPVPTALFTGWTTEIQAIGNRLVDGIEKQNDKNEGQKICILYGLGGAGKSQLALKVIEHNRDRWVHVIYIDAASSVLIEGTLRDFARAKCLGSTYTHTLQFLQATRDPWLLVFDNADDPSFLDNQTRIEGYFPKCYHGSILITTRLADLRHLARPAGSVYSISGMNPEEATSLLLRVVNIRASCDLEIQANKQAAGALVQDFDYLALAIVHAGAYIAHSRGMSILEYHSMFLKKRRSMLEKIRTLRLNISDYKYTVYTTWNMCYELLGTHGKAQQL</sequence>
<keyword evidence="1" id="KW-0378">Hydrolase</keyword>
<name>A0A8H3HN70_9AGAM</name>
<dbReference type="Proteomes" id="UP000663827">
    <property type="component" value="Unassembled WGS sequence"/>
</dbReference>
<dbReference type="Gene3D" id="3.40.1090.10">
    <property type="entry name" value="Cytosolic phospholipase A2 catalytic domain"/>
    <property type="match status" value="1"/>
</dbReference>
<organism evidence="3 4">
    <name type="scientific">Rhizoctonia solani</name>
    <dbReference type="NCBI Taxonomy" id="456999"/>
    <lineage>
        <taxon>Eukaryota</taxon>
        <taxon>Fungi</taxon>
        <taxon>Dikarya</taxon>
        <taxon>Basidiomycota</taxon>
        <taxon>Agaricomycotina</taxon>
        <taxon>Agaricomycetes</taxon>
        <taxon>Cantharellales</taxon>
        <taxon>Ceratobasidiaceae</taxon>
        <taxon>Rhizoctonia</taxon>
    </lineage>
</organism>
<keyword evidence="2" id="KW-0443">Lipid metabolism</keyword>
<dbReference type="GO" id="GO:0016042">
    <property type="term" value="P:lipid catabolic process"/>
    <property type="evidence" value="ECO:0007669"/>
    <property type="project" value="UniProtKB-KW"/>
</dbReference>
<accession>A0A8H3HN70</accession>